<evidence type="ECO:0000313" key="2">
    <source>
        <dbReference type="EMBL" id="EEF30704.1"/>
    </source>
</evidence>
<dbReference type="AlphaFoldDB" id="B9T0B6"/>
<organism evidence="2 3">
    <name type="scientific">Ricinus communis</name>
    <name type="common">Castor bean</name>
    <dbReference type="NCBI Taxonomy" id="3988"/>
    <lineage>
        <taxon>Eukaryota</taxon>
        <taxon>Viridiplantae</taxon>
        <taxon>Streptophyta</taxon>
        <taxon>Embryophyta</taxon>
        <taxon>Tracheophyta</taxon>
        <taxon>Spermatophyta</taxon>
        <taxon>Magnoliopsida</taxon>
        <taxon>eudicotyledons</taxon>
        <taxon>Gunneridae</taxon>
        <taxon>Pentapetalae</taxon>
        <taxon>rosids</taxon>
        <taxon>fabids</taxon>
        <taxon>Malpighiales</taxon>
        <taxon>Euphorbiaceae</taxon>
        <taxon>Acalyphoideae</taxon>
        <taxon>Acalypheae</taxon>
        <taxon>Ricinus</taxon>
    </lineage>
</organism>
<proteinExistence type="predicted"/>
<sequence length="49" mass="4705">MEYGSLRRGGSGGGGGISGGGGGINGSGCDGDHDPSDLQVRKENVIIGT</sequence>
<reference evidence="3" key="1">
    <citation type="journal article" date="2010" name="Nat. Biotechnol.">
        <title>Draft genome sequence of the oilseed species Ricinus communis.</title>
        <authorList>
            <person name="Chan A.P."/>
            <person name="Crabtree J."/>
            <person name="Zhao Q."/>
            <person name="Lorenzi H."/>
            <person name="Orvis J."/>
            <person name="Puiu D."/>
            <person name="Melake-Berhan A."/>
            <person name="Jones K.M."/>
            <person name="Redman J."/>
            <person name="Chen G."/>
            <person name="Cahoon E.B."/>
            <person name="Gedil M."/>
            <person name="Stanke M."/>
            <person name="Haas B.J."/>
            <person name="Wortman J.R."/>
            <person name="Fraser-Liggett C.M."/>
            <person name="Ravel J."/>
            <person name="Rabinowicz P.D."/>
        </authorList>
    </citation>
    <scope>NUCLEOTIDE SEQUENCE [LARGE SCALE GENOMIC DNA]</scope>
    <source>
        <strain evidence="3">cv. Hale</strain>
    </source>
</reference>
<evidence type="ECO:0000313" key="3">
    <source>
        <dbReference type="Proteomes" id="UP000008311"/>
    </source>
</evidence>
<feature type="compositionally biased region" description="Gly residues" evidence="1">
    <location>
        <begin position="7"/>
        <end position="29"/>
    </location>
</feature>
<dbReference type="Proteomes" id="UP000008311">
    <property type="component" value="Unassembled WGS sequence"/>
</dbReference>
<dbReference type="EMBL" id="EQ974300">
    <property type="protein sequence ID" value="EEF30704.1"/>
    <property type="molecule type" value="Genomic_DNA"/>
</dbReference>
<gene>
    <name evidence="2" type="ORF">RCOM_0262810</name>
</gene>
<dbReference type="InParanoid" id="B9T0B6"/>
<keyword evidence="3" id="KW-1185">Reference proteome</keyword>
<protein>
    <submittedName>
        <fullName evidence="2">Uncharacterized protein</fullName>
    </submittedName>
</protein>
<feature type="region of interest" description="Disordered" evidence="1">
    <location>
        <begin position="1"/>
        <end position="49"/>
    </location>
</feature>
<accession>B9T0B6</accession>
<evidence type="ECO:0000256" key="1">
    <source>
        <dbReference type="SAM" id="MobiDB-lite"/>
    </source>
</evidence>
<feature type="compositionally biased region" description="Basic and acidic residues" evidence="1">
    <location>
        <begin position="30"/>
        <end position="49"/>
    </location>
</feature>
<name>B9T0B6_RICCO</name>